<dbReference type="InterPro" id="IPR003497">
    <property type="entry name" value="BRO_N_domain"/>
</dbReference>
<dbReference type="InterPro" id="IPR005039">
    <property type="entry name" value="Ant_C"/>
</dbReference>
<name>A0ABM6V7H3_9ACTN</name>
<gene>
    <name evidence="2" type="ORF">DDQ41_15255</name>
</gene>
<evidence type="ECO:0000313" key="3">
    <source>
        <dbReference type="Proteomes" id="UP000245051"/>
    </source>
</evidence>
<accession>A0ABM6V7H3</accession>
<protein>
    <submittedName>
        <fullName evidence="2">BRO-like protein</fullName>
    </submittedName>
</protein>
<dbReference type="Pfam" id="PF02498">
    <property type="entry name" value="Bro-N"/>
    <property type="match status" value="1"/>
</dbReference>
<dbReference type="PROSITE" id="PS51750">
    <property type="entry name" value="BRO_N"/>
    <property type="match status" value="1"/>
</dbReference>
<reference evidence="2 3" key="1">
    <citation type="submission" date="2018-05" db="EMBL/GenBank/DDBJ databases">
        <title>Complete genome sequence of the Type Strain of Streptomyces spongiicola HNM0071, the producer of staurosporine.</title>
        <authorList>
            <person name="Zhou S."/>
            <person name="Huang X."/>
        </authorList>
    </citation>
    <scope>NUCLEOTIDE SEQUENCE [LARGE SCALE GENOMIC DNA]</scope>
    <source>
        <strain evidence="2 3">HNM0071</strain>
    </source>
</reference>
<organism evidence="2 3">
    <name type="scientific">Streptomyces spongiicola</name>
    <dbReference type="NCBI Taxonomy" id="1690221"/>
    <lineage>
        <taxon>Bacteria</taxon>
        <taxon>Bacillati</taxon>
        <taxon>Actinomycetota</taxon>
        <taxon>Actinomycetes</taxon>
        <taxon>Kitasatosporales</taxon>
        <taxon>Streptomycetaceae</taxon>
        <taxon>Streptomyces</taxon>
    </lineage>
</organism>
<dbReference type="Pfam" id="PF03374">
    <property type="entry name" value="ANT"/>
    <property type="match status" value="1"/>
</dbReference>
<dbReference type="RefSeq" id="WP_109294979.1">
    <property type="nucleotide sequence ID" value="NZ_CP029254.1"/>
</dbReference>
<sequence length="262" mass="29077">MLSIHYEPHPAVHTFPVTGQQVRALARGGSLWWVASDVAAVLDIGRTHDAVRSLDDDEKGTETIRTPGGEQDVTVISEAGLYSLVLRSRKPEARAFKRWVTHEVIPAVRASGRYEVARREPTKLELARDLVTALEAREALERRNAELEPSAAAWDVLASDSVGDYSLRTAAQLLNRDGCVRTGQNRLARTLRELGWTDTSGQPYQAAVDAGRLVRRVTSYRHPRTNKRMPSWQLRITPKGLAALRDHLGCRHTPIPLDDAAA</sequence>
<dbReference type="PANTHER" id="PTHR36180:SF2">
    <property type="entry name" value="BRO FAMILY PROTEIN"/>
    <property type="match status" value="1"/>
</dbReference>
<feature type="domain" description="Bro-N" evidence="1">
    <location>
        <begin position="9"/>
        <end position="112"/>
    </location>
</feature>
<dbReference type="SMART" id="SM01040">
    <property type="entry name" value="Bro-N"/>
    <property type="match status" value="1"/>
</dbReference>
<dbReference type="Proteomes" id="UP000245051">
    <property type="component" value="Chromosome"/>
</dbReference>
<proteinExistence type="predicted"/>
<dbReference type="EMBL" id="CP029254">
    <property type="protein sequence ID" value="AWK10028.1"/>
    <property type="molecule type" value="Genomic_DNA"/>
</dbReference>
<keyword evidence="3" id="KW-1185">Reference proteome</keyword>
<evidence type="ECO:0000313" key="2">
    <source>
        <dbReference type="EMBL" id="AWK10028.1"/>
    </source>
</evidence>
<evidence type="ECO:0000259" key="1">
    <source>
        <dbReference type="PROSITE" id="PS51750"/>
    </source>
</evidence>
<dbReference type="PANTHER" id="PTHR36180">
    <property type="entry name" value="DNA-BINDING PROTEIN-RELATED-RELATED"/>
    <property type="match status" value="1"/>
</dbReference>